<keyword evidence="1" id="KW-0812">Transmembrane</keyword>
<organism evidence="2 3">
    <name type="scientific">Idiomarina aquatica</name>
    <dbReference type="NCBI Taxonomy" id="1327752"/>
    <lineage>
        <taxon>Bacteria</taxon>
        <taxon>Pseudomonadati</taxon>
        <taxon>Pseudomonadota</taxon>
        <taxon>Gammaproteobacteria</taxon>
        <taxon>Alteromonadales</taxon>
        <taxon>Idiomarinaceae</taxon>
        <taxon>Idiomarina</taxon>
    </lineage>
</organism>
<dbReference type="Proteomes" id="UP000295531">
    <property type="component" value="Unassembled WGS sequence"/>
</dbReference>
<evidence type="ECO:0000256" key="1">
    <source>
        <dbReference type="SAM" id="Phobius"/>
    </source>
</evidence>
<keyword evidence="1" id="KW-0472">Membrane</keyword>
<reference evidence="2 3" key="1">
    <citation type="submission" date="2019-03" db="EMBL/GenBank/DDBJ databases">
        <title>Freshwater and sediment microbial communities from various areas in North America, analyzing microbe dynamics in response to fracking.</title>
        <authorList>
            <person name="Lamendella R."/>
        </authorList>
    </citation>
    <scope>NUCLEOTIDE SEQUENCE [LARGE SCALE GENOMIC DNA]</scope>
    <source>
        <strain evidence="2 3">18_TX</strain>
    </source>
</reference>
<accession>A0A4R6PPI1</accession>
<comment type="caution">
    <text evidence="2">The sequence shown here is derived from an EMBL/GenBank/DDBJ whole genome shotgun (WGS) entry which is preliminary data.</text>
</comment>
<keyword evidence="3" id="KW-1185">Reference proteome</keyword>
<protein>
    <submittedName>
        <fullName evidence="2">Uncharacterized protein</fullName>
    </submittedName>
</protein>
<name>A0A4R6PPI1_9GAMM</name>
<sequence>MDSLPSGYVAFGAIALVAVNIIMAFGVYFEAERYRSITGQKTAFFHPLIWFFVGLSTGIMGAILFWLSHWLAPKNELTARQKSKE</sequence>
<feature type="transmembrane region" description="Helical" evidence="1">
    <location>
        <begin position="6"/>
        <end position="28"/>
    </location>
</feature>
<evidence type="ECO:0000313" key="2">
    <source>
        <dbReference type="EMBL" id="TDP40615.1"/>
    </source>
</evidence>
<evidence type="ECO:0000313" key="3">
    <source>
        <dbReference type="Proteomes" id="UP000295531"/>
    </source>
</evidence>
<feature type="transmembrane region" description="Helical" evidence="1">
    <location>
        <begin position="48"/>
        <end position="67"/>
    </location>
</feature>
<dbReference type="EMBL" id="SNXI01000001">
    <property type="protein sequence ID" value="TDP40615.1"/>
    <property type="molecule type" value="Genomic_DNA"/>
</dbReference>
<dbReference type="AlphaFoldDB" id="A0A4R6PPI1"/>
<proteinExistence type="predicted"/>
<gene>
    <name evidence="2" type="ORF">DEU29_101159</name>
</gene>
<keyword evidence="1" id="KW-1133">Transmembrane helix</keyword>